<protein>
    <recommendedName>
        <fullName evidence="2">Protein CR006 P-loop domain-containing protein</fullName>
    </recommendedName>
</protein>
<dbReference type="EMBL" id="AP018042">
    <property type="protein sequence ID" value="BAX82531.1"/>
    <property type="molecule type" value="Genomic_DNA"/>
</dbReference>
<dbReference type="GO" id="GO:0006302">
    <property type="term" value="P:double-strand break repair"/>
    <property type="evidence" value="ECO:0007669"/>
    <property type="project" value="TreeGrafter"/>
</dbReference>
<dbReference type="Proteomes" id="UP000218267">
    <property type="component" value="Chromosome"/>
</dbReference>
<dbReference type="PANTHER" id="PTHR32182:SF22">
    <property type="entry name" value="ATP-DEPENDENT ENDONUCLEASE, OLD FAMILY-RELATED"/>
    <property type="match status" value="1"/>
</dbReference>
<dbReference type="InterPro" id="IPR027417">
    <property type="entry name" value="P-loop_NTPase"/>
</dbReference>
<name>A0A1Y1CTE2_9BACT</name>
<keyword evidence="1" id="KW-0175">Coiled coil</keyword>
<evidence type="ECO:0000313" key="4">
    <source>
        <dbReference type="Proteomes" id="UP000218267"/>
    </source>
</evidence>
<reference evidence="4" key="2">
    <citation type="journal article" date="2020" name="Antonie Van Leeuwenhoek">
        <title>Labilibaculum antarcticum sp. nov., a novel facultative anaerobic, psychrotorelant bacterium isolated from marine sediment of Antarctica.</title>
        <authorList>
            <person name="Watanabe M."/>
            <person name="Kojima H."/>
            <person name="Fukui M."/>
        </authorList>
    </citation>
    <scope>NUCLEOTIDE SEQUENCE [LARGE SCALE GENOMIC DNA]</scope>
    <source>
        <strain evidence="4">SPP2</strain>
    </source>
</reference>
<dbReference type="RefSeq" id="WP_096432926.1">
    <property type="nucleotide sequence ID" value="NZ_AP018042.1"/>
</dbReference>
<gene>
    <name evidence="3" type="ORF">ALGA_4240</name>
</gene>
<evidence type="ECO:0000259" key="2">
    <source>
        <dbReference type="Pfam" id="PF13166"/>
    </source>
</evidence>
<dbReference type="InterPro" id="IPR026866">
    <property type="entry name" value="CR006_AAA"/>
</dbReference>
<dbReference type="PANTHER" id="PTHR32182">
    <property type="entry name" value="DNA REPLICATION AND REPAIR PROTEIN RECF"/>
    <property type="match status" value="1"/>
</dbReference>
<dbReference type="Pfam" id="PF13166">
    <property type="entry name" value="AAA_13"/>
    <property type="match status" value="1"/>
</dbReference>
<dbReference type="GO" id="GO:0000731">
    <property type="term" value="P:DNA synthesis involved in DNA repair"/>
    <property type="evidence" value="ECO:0007669"/>
    <property type="project" value="TreeGrafter"/>
</dbReference>
<feature type="domain" description="Protein CR006 P-loop" evidence="2">
    <location>
        <begin position="379"/>
        <end position="732"/>
    </location>
</feature>
<dbReference type="KEGG" id="mbas:ALGA_4240"/>
<dbReference type="AlphaFoldDB" id="A0A1Y1CTE2"/>
<reference evidence="3 4" key="1">
    <citation type="journal article" date="2018" name="Mar. Genomics">
        <title>Complete genome sequence of Marinifilaceae bacterium strain SPP2, isolated from the Antarctic marine sediment.</title>
        <authorList>
            <person name="Watanabe M."/>
            <person name="Kojima H."/>
            <person name="Fukui M."/>
        </authorList>
    </citation>
    <scope>NUCLEOTIDE SEQUENCE [LARGE SCALE GENOMIC DNA]</scope>
    <source>
        <strain evidence="3 4">SPP2</strain>
    </source>
</reference>
<evidence type="ECO:0000313" key="3">
    <source>
        <dbReference type="EMBL" id="BAX82531.1"/>
    </source>
</evidence>
<organism evidence="3 4">
    <name type="scientific">Labilibaculum antarcticum</name>
    <dbReference type="NCBI Taxonomy" id="1717717"/>
    <lineage>
        <taxon>Bacteria</taxon>
        <taxon>Pseudomonadati</taxon>
        <taxon>Bacteroidota</taxon>
        <taxon>Bacteroidia</taxon>
        <taxon>Marinilabiliales</taxon>
        <taxon>Marinifilaceae</taxon>
        <taxon>Labilibaculum</taxon>
    </lineage>
</organism>
<dbReference type="Gene3D" id="3.40.50.300">
    <property type="entry name" value="P-loop containing nucleotide triphosphate hydrolases"/>
    <property type="match status" value="1"/>
</dbReference>
<feature type="coiled-coil region" evidence="1">
    <location>
        <begin position="263"/>
        <end position="290"/>
    </location>
</feature>
<sequence>MASTTTNKKEIVDFLWEWAETHNDWGKLLISEIVTTENNLSITERESVLNYFLQSISLHSGLPAIAITKPTYTPTNKKIELESLTNVTGVNRLAKNQTLKFSDNLTVIFGENGTGKTGYGRILKNLGFSYDDNNTILSNIFGTSKSKTATIKYKANNLPDTFDWDGTNKNNDLESISVFNNNCVQISLSDRQLIVSPIGFHLFSIVISELNELTTLLRNKITQYPTTINFAGNLSTGSPQQIYISSLSSKSTEQKLIELSTITSEQEQALKVYEEELSNLNKKLLEAVIQNLNASITEIGSLVIKIENAKKVITKENCQAIVNFNKQILVLENKAQTGIKEIAETNGIEFYETTQFSLFIKAAENYIKILSKPEYPNSENVCVYCNQSLDDTAKTLLSSYRTLLNDKTQENLSQLKLQKNNLIAKVTQIDTNIKFHQATIGLDTNQKPIQPPELLEYNRVLEGLKTKFATDDIKETTEFNFEYQTYIDFLNNKKDDLKRILTTKKTLSSDLATKEKDLKSKIAELKDRKQLSQKVTEIKIAISNMKIVSKLNSKLGSFSTNSISRKTTEARDLLIKSNFDKIFKEELKAFRKAHINIDLSFGTDRGKSKVSPKINTHNLTDILSEGEQKAIALAEFLTELQLDNIIAPVIFDDPVNSLDHHIIDDVARRLIKLSKDRQVVIFTHSVLLFNSFLFFSKQQTFKALKYKFYNTKNEYDETGFVSEAEEEINKVKSYISKINLIINNTPKDRPEADVAEDGYGYLRSAIELLIEYEIFQGTVKRYQKNVALTQFVKIDGELINTHKDNLNEIFERSCGYIKGHSNPTAIFNPPTLRELKSDFGDFEIIRKAFLN</sequence>
<proteinExistence type="predicted"/>
<evidence type="ECO:0000256" key="1">
    <source>
        <dbReference type="SAM" id="Coils"/>
    </source>
</evidence>
<accession>A0A1Y1CTE2</accession>
<keyword evidence="4" id="KW-1185">Reference proteome</keyword>
<dbReference type="SUPFAM" id="SSF52540">
    <property type="entry name" value="P-loop containing nucleoside triphosphate hydrolases"/>
    <property type="match status" value="1"/>
</dbReference>
<dbReference type="OrthoDB" id="9789562at2"/>